<comment type="caution">
    <text evidence="1">The sequence shown here is derived from an EMBL/GenBank/DDBJ whole genome shotgun (WGS) entry which is preliminary data.</text>
</comment>
<evidence type="ECO:0000313" key="2">
    <source>
        <dbReference type="Proteomes" id="UP001062846"/>
    </source>
</evidence>
<reference evidence="1" key="1">
    <citation type="submission" date="2022-02" db="EMBL/GenBank/DDBJ databases">
        <title>Plant Genome Project.</title>
        <authorList>
            <person name="Zhang R.-G."/>
        </authorList>
    </citation>
    <scope>NUCLEOTIDE SEQUENCE</scope>
    <source>
        <strain evidence="1">AT1</strain>
    </source>
</reference>
<keyword evidence="2" id="KW-1185">Reference proteome</keyword>
<protein>
    <submittedName>
        <fullName evidence="1">Uncharacterized protein</fullName>
    </submittedName>
</protein>
<proteinExistence type="predicted"/>
<name>A0ACC0MBR0_RHOML</name>
<dbReference type="Proteomes" id="UP001062846">
    <property type="component" value="Chromosome 9"/>
</dbReference>
<accession>A0ACC0MBR0</accession>
<evidence type="ECO:0000313" key="1">
    <source>
        <dbReference type="EMBL" id="KAI8538334.1"/>
    </source>
</evidence>
<gene>
    <name evidence="1" type="ORF">RHMOL_Rhmol09G0094500</name>
</gene>
<dbReference type="EMBL" id="CM046396">
    <property type="protein sequence ID" value="KAI8538334.1"/>
    <property type="molecule type" value="Genomic_DNA"/>
</dbReference>
<organism evidence="1 2">
    <name type="scientific">Rhododendron molle</name>
    <name type="common">Chinese azalea</name>
    <name type="synonym">Azalea mollis</name>
    <dbReference type="NCBI Taxonomy" id="49168"/>
    <lineage>
        <taxon>Eukaryota</taxon>
        <taxon>Viridiplantae</taxon>
        <taxon>Streptophyta</taxon>
        <taxon>Embryophyta</taxon>
        <taxon>Tracheophyta</taxon>
        <taxon>Spermatophyta</taxon>
        <taxon>Magnoliopsida</taxon>
        <taxon>eudicotyledons</taxon>
        <taxon>Gunneridae</taxon>
        <taxon>Pentapetalae</taxon>
        <taxon>asterids</taxon>
        <taxon>Ericales</taxon>
        <taxon>Ericaceae</taxon>
        <taxon>Ericoideae</taxon>
        <taxon>Rhodoreae</taxon>
        <taxon>Rhododendron</taxon>
    </lineage>
</organism>
<sequence length="209" mass="23632">MIIMENHELAQQVKDIKAALARSKGDQILDFDGLCLFPNAKLPEKFKMPDIEKFNGTGNPTSHVRHIIKTLKPMGLNDELIAQRFQRTFTGSALDWFLTLDFIKYKGWQEIANIFINQYAYNVQIECLYATGLQVEDDLNQGLLDNGEVSLKVETSTNTNNDSGINMKDGEYYKYHQVTGHSIEQCGALKKAVEDLIDQGIVDPTKLDD</sequence>